<organism evidence="2 3">
    <name type="scientific">Marinobacter antarcticus</name>
    <dbReference type="NCBI Taxonomy" id="564117"/>
    <lineage>
        <taxon>Bacteria</taxon>
        <taxon>Pseudomonadati</taxon>
        <taxon>Pseudomonadota</taxon>
        <taxon>Gammaproteobacteria</taxon>
        <taxon>Pseudomonadales</taxon>
        <taxon>Marinobacteraceae</taxon>
        <taxon>Marinobacter</taxon>
    </lineage>
</organism>
<dbReference type="PANTHER" id="PTHR35399">
    <property type="entry name" value="SLR8030 PROTEIN"/>
    <property type="match status" value="1"/>
</dbReference>
<dbReference type="STRING" id="564117.SAMN05216369_1548"/>
<dbReference type="EMBL" id="FRAQ01000001">
    <property type="protein sequence ID" value="SHK32616.1"/>
    <property type="molecule type" value="Genomic_DNA"/>
</dbReference>
<feature type="signal peptide" evidence="1">
    <location>
        <begin position="1"/>
        <end position="25"/>
    </location>
</feature>
<keyword evidence="3" id="KW-1185">Reference proteome</keyword>
<dbReference type="PROSITE" id="PS51257">
    <property type="entry name" value="PROKAR_LIPOPROTEIN"/>
    <property type="match status" value="1"/>
</dbReference>
<gene>
    <name evidence="2" type="ORF">SAMN05216369_1548</name>
</gene>
<protein>
    <recommendedName>
        <fullName evidence="4">Cell surface protein</fullName>
    </recommendedName>
</protein>
<evidence type="ECO:0000313" key="3">
    <source>
        <dbReference type="Proteomes" id="UP000184497"/>
    </source>
</evidence>
<dbReference type="AlphaFoldDB" id="A0A1M6RJM5"/>
<dbReference type="Proteomes" id="UP000184497">
    <property type="component" value="Unassembled WGS sequence"/>
</dbReference>
<accession>A0A1M6RJM5</accession>
<dbReference type="Pfam" id="PF05787">
    <property type="entry name" value="PhoX"/>
    <property type="match status" value="1"/>
</dbReference>
<dbReference type="InterPro" id="IPR008557">
    <property type="entry name" value="PhoX"/>
</dbReference>
<name>A0A1M6RJM5_9GAMM</name>
<reference evidence="3" key="1">
    <citation type="submission" date="2016-11" db="EMBL/GenBank/DDBJ databases">
        <authorList>
            <person name="Varghese N."/>
            <person name="Submissions S."/>
        </authorList>
    </citation>
    <scope>NUCLEOTIDE SEQUENCE [LARGE SCALE GENOMIC DNA]</scope>
    <source>
        <strain evidence="3">CGMCC 1.10835</strain>
    </source>
</reference>
<dbReference type="OrthoDB" id="9801383at2"/>
<dbReference type="PANTHER" id="PTHR35399:SF2">
    <property type="entry name" value="DUF839 DOMAIN-CONTAINING PROTEIN"/>
    <property type="match status" value="1"/>
</dbReference>
<keyword evidence="1" id="KW-0732">Signal</keyword>
<feature type="chain" id="PRO_5012387111" description="Cell surface protein" evidence="1">
    <location>
        <begin position="26"/>
        <end position="580"/>
    </location>
</feature>
<proteinExistence type="predicted"/>
<sequence length="580" mass="62086">MYQKNGKYLFKISALALAVAGTAFVAGCSDNDDSSPTQASTFDSDTQALTRLATVPLGSEVTGLFLSEEGDLFFNVQHPSDSNTAQDVDGKVFSAAAVGVVRDADFSASDMGFNELAMPADGDEKELVRTAVGSYDVLAQNGDAWAGAPTGGMGAINTMDGSSTLKVSNDPDFNAFVSTGAGEGYLFTNWEDRPGGMSRMKIRKNDTGNWNVVDNDVMMVDFSPVSGTWVNCFGTLSPWGTPLTSEELYFDNTADWNNSNYSYISDNELLQDYLGGTYPNPYDYGYIVEITDPTSATPVPVKMRALGRFSHENAVVMPDEKTVYLSDDGTGTVFFKFVADTAGDLTAGTLFAAKVTQDASSDPAIAGFDIEWVELASGDNTTIDAWVTEYDGIDQTDYVAGSTSYISDAEINNWAEEKLNQDLDGQNGIGVNPFGDDRVAFLESRKAAAALGATAEFRKMEGVNINLEGARDGSVPFAYMAMSNFNATMGDDQGNIQLDATNGDCGVVYQMSLSSTFDIARMVPAIVGGPYDASATLNNCSADNISEPDNLLVLRDGRVLIGEDSGEHENNMLWLFDPEA</sequence>
<evidence type="ECO:0000313" key="2">
    <source>
        <dbReference type="EMBL" id="SHK32616.1"/>
    </source>
</evidence>
<dbReference type="RefSeq" id="WP_072796576.1">
    <property type="nucleotide sequence ID" value="NZ_FRAQ01000001.1"/>
</dbReference>
<evidence type="ECO:0000256" key="1">
    <source>
        <dbReference type="SAM" id="SignalP"/>
    </source>
</evidence>
<evidence type="ECO:0008006" key="4">
    <source>
        <dbReference type="Google" id="ProtNLM"/>
    </source>
</evidence>